<evidence type="ECO:0000256" key="3">
    <source>
        <dbReference type="ARBA" id="ARBA00022989"/>
    </source>
</evidence>
<accession>A0ABU3U539</accession>
<dbReference type="InterPro" id="IPR018392">
    <property type="entry name" value="LysM"/>
</dbReference>
<dbReference type="PANTHER" id="PTHR33734">
    <property type="entry name" value="LYSM DOMAIN-CONTAINING GPI-ANCHORED PROTEIN 2"/>
    <property type="match status" value="1"/>
</dbReference>
<evidence type="ECO:0000256" key="1">
    <source>
        <dbReference type="ARBA" id="ARBA00004370"/>
    </source>
</evidence>
<dbReference type="Pfam" id="PF01094">
    <property type="entry name" value="ANF_receptor"/>
    <property type="match status" value="1"/>
</dbReference>
<proteinExistence type="predicted"/>
<evidence type="ECO:0000313" key="7">
    <source>
        <dbReference type="EMBL" id="MDU8885529.1"/>
    </source>
</evidence>
<gene>
    <name evidence="7" type="ORF">RXV94_05095</name>
</gene>
<keyword evidence="8" id="KW-1185">Reference proteome</keyword>
<evidence type="ECO:0000256" key="4">
    <source>
        <dbReference type="ARBA" id="ARBA00023136"/>
    </source>
</evidence>
<dbReference type="PANTHER" id="PTHR33734:SF22">
    <property type="entry name" value="MEMBRANE-BOUND LYTIC MUREIN TRANSGLYCOSYLASE D"/>
    <property type="match status" value="1"/>
</dbReference>
<evidence type="ECO:0000256" key="2">
    <source>
        <dbReference type="ARBA" id="ARBA00022692"/>
    </source>
</evidence>
<evidence type="ECO:0000256" key="5">
    <source>
        <dbReference type="SAM" id="SignalP"/>
    </source>
</evidence>
<dbReference type="Pfam" id="PF01476">
    <property type="entry name" value="LysM"/>
    <property type="match status" value="4"/>
</dbReference>
<keyword evidence="2" id="KW-0812">Transmembrane</keyword>
<feature type="signal peptide" evidence="5">
    <location>
        <begin position="1"/>
        <end position="19"/>
    </location>
</feature>
<dbReference type="SMART" id="SM00257">
    <property type="entry name" value="LysM"/>
    <property type="match status" value="4"/>
</dbReference>
<reference evidence="7 8" key="1">
    <citation type="submission" date="2023-10" db="EMBL/GenBank/DDBJ databases">
        <title>Marimonas sp. nov. isolated from tidal mud flat.</title>
        <authorList>
            <person name="Jaincy N.J."/>
            <person name="Srinivasan S."/>
            <person name="Lee S.-S."/>
        </authorList>
    </citation>
    <scope>NUCLEOTIDE SEQUENCE [LARGE SCALE GENOMIC DNA]</scope>
    <source>
        <strain evidence="7 8">MJ-SS3</strain>
    </source>
</reference>
<dbReference type="InterPro" id="IPR001828">
    <property type="entry name" value="ANF_lig-bd_rcpt"/>
</dbReference>
<feature type="chain" id="PRO_5045646939" evidence="5">
    <location>
        <begin position="20"/>
        <end position="642"/>
    </location>
</feature>
<dbReference type="Gene3D" id="3.10.350.10">
    <property type="entry name" value="LysM domain"/>
    <property type="match status" value="3"/>
</dbReference>
<dbReference type="RefSeq" id="WP_316661410.1">
    <property type="nucleotide sequence ID" value="NZ_JAWHTF010000002.1"/>
</dbReference>
<dbReference type="SUPFAM" id="SSF54106">
    <property type="entry name" value="LysM domain"/>
    <property type="match status" value="3"/>
</dbReference>
<dbReference type="InterPro" id="IPR036779">
    <property type="entry name" value="LysM_dom_sf"/>
</dbReference>
<keyword evidence="3" id="KW-1133">Transmembrane helix</keyword>
<keyword evidence="5" id="KW-0732">Signal</keyword>
<protein>
    <submittedName>
        <fullName evidence="7">LysM peptidoglycan-binding domain-containing protein</fullName>
    </submittedName>
</protein>
<dbReference type="CDD" id="cd00118">
    <property type="entry name" value="LysM"/>
    <property type="match status" value="4"/>
</dbReference>
<dbReference type="EMBL" id="JAWHTF010000002">
    <property type="protein sequence ID" value="MDU8885529.1"/>
    <property type="molecule type" value="Genomic_DNA"/>
</dbReference>
<sequence>MKNIFLVLCFLLAFNTTNGQNYSTHKIKQGETIESISKLYNVSPFDIYSLNPDAKNELKVNSVLIIPKSKISTEPKVTVERKLNGFKRHRVKRQETLYSISKRYDVSEEDIKKHNTFLYANNLRKGDNLQIPVYIEVKTTETTELTKKYTVLAKEGKWRIAYKFGITINELEALNPDMKEVLQEGDLLNVPNIETNDQREIDDTYGYYKVLPKEGFYRLKLKLGIDQDELEALNPGLDKSGLKEGMILKVPYSAVASISEIEDLNTDHLTSKINDFGQKHIAIMLPFRLNRVTFDSIAETKNQIKRDPYLNTSLDFYSGVLVALDSLKKLGINLKVDVYDTKNQLSEVQRIINSNNFEDVDAVIGPLMPNNLNKAALELSGLNIPVISPNSKSIQLYDNVFQTMPSDDLLKNKVIEFVKKDSLKDNVIIISDSKNVDVSNALKREFNFAPQVFSRKNKDGKDANYVLVDDIKLKLKPGRNIVFLETQNVGFASNVTSILNSLIQEEDFEKKQVAIDIVLVTTNYNTAFESDEVSNYNLSKLQFHFGTASKSYDEDQYNTFVKTYLKQYDITPNKKAVRGFDLTMDVVLRLVTSENLYMSAKDTALTEYVENKFAYKKKLFGGYYNDTVYLVKYQNLKIVEVE</sequence>
<feature type="domain" description="LysM" evidence="6">
    <location>
        <begin position="87"/>
        <end position="131"/>
    </location>
</feature>
<comment type="caution">
    <text evidence="7">The sequence shown here is derived from an EMBL/GenBank/DDBJ whole genome shotgun (WGS) entry which is preliminary data.</text>
</comment>
<feature type="domain" description="LysM" evidence="6">
    <location>
        <begin position="147"/>
        <end position="190"/>
    </location>
</feature>
<feature type="domain" description="LysM" evidence="6">
    <location>
        <begin position="23"/>
        <end position="66"/>
    </location>
</feature>
<dbReference type="SUPFAM" id="SSF53822">
    <property type="entry name" value="Periplasmic binding protein-like I"/>
    <property type="match status" value="1"/>
</dbReference>
<dbReference type="InterPro" id="IPR028082">
    <property type="entry name" value="Peripla_BP_I"/>
</dbReference>
<evidence type="ECO:0000313" key="8">
    <source>
        <dbReference type="Proteomes" id="UP001268651"/>
    </source>
</evidence>
<organism evidence="7 8">
    <name type="scientific">Gilvirhabdus luticola</name>
    <dbReference type="NCBI Taxonomy" id="3079858"/>
    <lineage>
        <taxon>Bacteria</taxon>
        <taxon>Pseudomonadati</taxon>
        <taxon>Bacteroidota</taxon>
        <taxon>Flavobacteriia</taxon>
        <taxon>Flavobacteriales</taxon>
        <taxon>Flavobacteriaceae</taxon>
        <taxon>Gilvirhabdus</taxon>
    </lineage>
</organism>
<evidence type="ECO:0000259" key="6">
    <source>
        <dbReference type="PROSITE" id="PS51782"/>
    </source>
</evidence>
<keyword evidence="4" id="KW-0472">Membrane</keyword>
<dbReference type="Gene3D" id="3.40.50.2300">
    <property type="match status" value="1"/>
</dbReference>
<dbReference type="Proteomes" id="UP001268651">
    <property type="component" value="Unassembled WGS sequence"/>
</dbReference>
<comment type="subcellular location">
    <subcellularLocation>
        <location evidence="1">Membrane</location>
    </subcellularLocation>
</comment>
<name>A0ABU3U539_9FLAO</name>
<dbReference type="PROSITE" id="PS51782">
    <property type="entry name" value="LYSM"/>
    <property type="match status" value="3"/>
</dbReference>
<dbReference type="CDD" id="cd06268">
    <property type="entry name" value="PBP1_ABC_transporter_LIVBP-like"/>
    <property type="match status" value="1"/>
</dbReference>